<keyword evidence="3" id="KW-1185">Reference proteome</keyword>
<evidence type="ECO:0000313" key="3">
    <source>
        <dbReference type="Proteomes" id="UP001139011"/>
    </source>
</evidence>
<protein>
    <submittedName>
        <fullName evidence="2">Uncharacterized protein</fullName>
    </submittedName>
</protein>
<gene>
    <name evidence="2" type="ORF">LCY76_10355</name>
</gene>
<feature type="region of interest" description="Disordered" evidence="1">
    <location>
        <begin position="38"/>
        <end position="60"/>
    </location>
</feature>
<evidence type="ECO:0000313" key="2">
    <source>
        <dbReference type="EMBL" id="MCK6256996.1"/>
    </source>
</evidence>
<sequence length="60" mass="7068">MPRRKLLVPGVDSMLNQYREEIGEEFGIYRPAAERDFTEKKADRKKEKSNGRKEIKSRGK</sequence>
<name>A0A9X1XB77_9BACL</name>
<dbReference type="AlphaFoldDB" id="A0A9X1XB77"/>
<proteinExistence type="predicted"/>
<reference evidence="2" key="1">
    <citation type="submission" date="2021-09" db="EMBL/GenBank/DDBJ databases">
        <title>Genome analysis of Fictibacillus sp. KIGAM418 isolated from marine sediment.</title>
        <authorList>
            <person name="Seo M.-J."/>
            <person name="Cho E.-S."/>
            <person name="Hwang C.Y."/>
        </authorList>
    </citation>
    <scope>NUCLEOTIDE SEQUENCE</scope>
    <source>
        <strain evidence="2">KIGAM418</strain>
    </source>
</reference>
<accession>A0A9X1XB77</accession>
<comment type="caution">
    <text evidence="2">The sequence shown here is derived from an EMBL/GenBank/DDBJ whole genome shotgun (WGS) entry which is preliminary data.</text>
</comment>
<organism evidence="2 3">
    <name type="scientific">Fictibacillus marinisediminis</name>
    <dbReference type="NCBI Taxonomy" id="2878389"/>
    <lineage>
        <taxon>Bacteria</taxon>
        <taxon>Bacillati</taxon>
        <taxon>Bacillota</taxon>
        <taxon>Bacilli</taxon>
        <taxon>Bacillales</taxon>
        <taxon>Fictibacillaceae</taxon>
        <taxon>Fictibacillus</taxon>
    </lineage>
</organism>
<dbReference type="EMBL" id="JAIWJX010000002">
    <property type="protein sequence ID" value="MCK6256996.1"/>
    <property type="molecule type" value="Genomic_DNA"/>
</dbReference>
<dbReference type="Proteomes" id="UP001139011">
    <property type="component" value="Unassembled WGS sequence"/>
</dbReference>
<evidence type="ECO:0000256" key="1">
    <source>
        <dbReference type="SAM" id="MobiDB-lite"/>
    </source>
</evidence>
<dbReference type="RefSeq" id="WP_248252569.1">
    <property type="nucleotide sequence ID" value="NZ_JAIWJX010000002.1"/>
</dbReference>